<evidence type="ECO:0000313" key="2">
    <source>
        <dbReference type="Proteomes" id="UP000295662"/>
    </source>
</evidence>
<proteinExistence type="predicted"/>
<dbReference type="EMBL" id="SOCA01000021">
    <property type="protein sequence ID" value="TDU62480.1"/>
    <property type="molecule type" value="Genomic_DNA"/>
</dbReference>
<organism evidence="1 2">
    <name type="scientific">Prosthecobacter fusiformis</name>
    <dbReference type="NCBI Taxonomy" id="48464"/>
    <lineage>
        <taxon>Bacteria</taxon>
        <taxon>Pseudomonadati</taxon>
        <taxon>Verrucomicrobiota</taxon>
        <taxon>Verrucomicrobiia</taxon>
        <taxon>Verrucomicrobiales</taxon>
        <taxon>Verrucomicrobiaceae</taxon>
        <taxon>Prosthecobacter</taxon>
    </lineage>
</organism>
<evidence type="ECO:0000313" key="1">
    <source>
        <dbReference type="EMBL" id="TDU62480.1"/>
    </source>
</evidence>
<accession>A0A4R7RJ68</accession>
<protein>
    <submittedName>
        <fullName evidence="1">Uncharacterized protein</fullName>
    </submittedName>
</protein>
<reference evidence="1 2" key="1">
    <citation type="submission" date="2019-03" db="EMBL/GenBank/DDBJ databases">
        <title>Genomic Encyclopedia of Archaeal and Bacterial Type Strains, Phase II (KMG-II): from individual species to whole genera.</title>
        <authorList>
            <person name="Goeker M."/>
        </authorList>
    </citation>
    <scope>NUCLEOTIDE SEQUENCE [LARGE SCALE GENOMIC DNA]</scope>
    <source>
        <strain evidence="1 2">ATCC 25309</strain>
    </source>
</reference>
<gene>
    <name evidence="1" type="ORF">EI77_04704</name>
</gene>
<dbReference type="AlphaFoldDB" id="A0A4R7RJ68"/>
<comment type="caution">
    <text evidence="1">The sequence shown here is derived from an EMBL/GenBank/DDBJ whole genome shotgun (WGS) entry which is preliminary data.</text>
</comment>
<dbReference type="Proteomes" id="UP000295662">
    <property type="component" value="Unassembled WGS sequence"/>
</dbReference>
<sequence>MRRTFSFSSPALPVRVNAHVLARFFREGDPVVVLVARGVGSTQPYEFCDKEGRCYVMKWEAGLDGHVLRLPWTLWMADEGRLAEVMLNQRRLPFAMVVLVEWVREEEDARVGEVSRGEGGKGADGGWLADGAGKSAHAPLEVGKGAEGDLEVDPFLCYSRMREMLGGGALRLRALGWGLGLEEKELREVLEGAGCPAVVTPTGWVKLRATEVAGED</sequence>
<dbReference type="RefSeq" id="WP_166647464.1">
    <property type="nucleotide sequence ID" value="NZ_SOCA01000021.1"/>
</dbReference>
<keyword evidence="2" id="KW-1185">Reference proteome</keyword>
<name>A0A4R7RJ68_9BACT</name>